<keyword evidence="2" id="KW-1185">Reference proteome</keyword>
<sequence length="120" mass="13184">MLTKLVEAIRHDPTSISVMVGVSKVLGQLIQDLQEQHKNIFTHIVTTLNAQPTTIIQGAIGGDVPIDKENGKRPMVRIEGGKPNKISKVQCSKTELLPVDQQLTVPEAFDSPNIRQGKCY</sequence>
<gene>
    <name evidence="1" type="ORF">NE237_016522</name>
</gene>
<evidence type="ECO:0000313" key="1">
    <source>
        <dbReference type="EMBL" id="KAJ4964673.1"/>
    </source>
</evidence>
<reference evidence="1" key="1">
    <citation type="journal article" date="2023" name="Plant J.">
        <title>The genome of the king protea, Protea cynaroides.</title>
        <authorList>
            <person name="Chang J."/>
            <person name="Duong T.A."/>
            <person name="Schoeman C."/>
            <person name="Ma X."/>
            <person name="Roodt D."/>
            <person name="Barker N."/>
            <person name="Li Z."/>
            <person name="Van de Peer Y."/>
            <person name="Mizrachi E."/>
        </authorList>
    </citation>
    <scope>NUCLEOTIDE SEQUENCE</scope>
    <source>
        <tissue evidence="1">Young leaves</tissue>
    </source>
</reference>
<comment type="caution">
    <text evidence="1">The sequence shown here is derived from an EMBL/GenBank/DDBJ whole genome shotgun (WGS) entry which is preliminary data.</text>
</comment>
<organism evidence="1 2">
    <name type="scientific">Protea cynaroides</name>
    <dbReference type="NCBI Taxonomy" id="273540"/>
    <lineage>
        <taxon>Eukaryota</taxon>
        <taxon>Viridiplantae</taxon>
        <taxon>Streptophyta</taxon>
        <taxon>Embryophyta</taxon>
        <taxon>Tracheophyta</taxon>
        <taxon>Spermatophyta</taxon>
        <taxon>Magnoliopsida</taxon>
        <taxon>Proteales</taxon>
        <taxon>Proteaceae</taxon>
        <taxon>Protea</taxon>
    </lineage>
</organism>
<protein>
    <submittedName>
        <fullName evidence="1">Uncharacterized protein</fullName>
    </submittedName>
</protein>
<dbReference type="AlphaFoldDB" id="A0A9Q0HH56"/>
<evidence type="ECO:0000313" key="2">
    <source>
        <dbReference type="Proteomes" id="UP001141806"/>
    </source>
</evidence>
<accession>A0A9Q0HH56</accession>
<name>A0A9Q0HH56_9MAGN</name>
<dbReference type="Proteomes" id="UP001141806">
    <property type="component" value="Unassembled WGS sequence"/>
</dbReference>
<dbReference type="EMBL" id="JAMYWD010000007">
    <property type="protein sequence ID" value="KAJ4964673.1"/>
    <property type="molecule type" value="Genomic_DNA"/>
</dbReference>
<proteinExistence type="predicted"/>